<dbReference type="PANTHER" id="PTHR12526:SF630">
    <property type="entry name" value="GLYCOSYLTRANSFERASE"/>
    <property type="match status" value="1"/>
</dbReference>
<dbReference type="HOGENOM" id="CLU_009583_0_4_12"/>
<dbReference type="Gene3D" id="3.40.50.2000">
    <property type="entry name" value="Glycogen Phosphorylase B"/>
    <property type="match status" value="2"/>
</dbReference>
<feature type="domain" description="Glycosyl transferase family 1" evidence="1">
    <location>
        <begin position="180"/>
        <end position="350"/>
    </location>
</feature>
<proteinExistence type="predicted"/>
<dbReference type="PANTHER" id="PTHR12526">
    <property type="entry name" value="GLYCOSYLTRANSFERASE"/>
    <property type="match status" value="1"/>
</dbReference>
<dbReference type="STRING" id="869212.Turpa_2421"/>
<dbReference type="InterPro" id="IPR001296">
    <property type="entry name" value="Glyco_trans_1"/>
</dbReference>
<dbReference type="GO" id="GO:0016757">
    <property type="term" value="F:glycosyltransferase activity"/>
    <property type="evidence" value="ECO:0007669"/>
    <property type="project" value="InterPro"/>
</dbReference>
<evidence type="ECO:0000313" key="4">
    <source>
        <dbReference type="Proteomes" id="UP000006048"/>
    </source>
</evidence>
<dbReference type="SUPFAM" id="SSF53756">
    <property type="entry name" value="UDP-Glycosyltransferase/glycogen phosphorylase"/>
    <property type="match status" value="1"/>
</dbReference>
<evidence type="ECO:0000313" key="3">
    <source>
        <dbReference type="EMBL" id="AFM13063.1"/>
    </source>
</evidence>
<evidence type="ECO:0000259" key="1">
    <source>
        <dbReference type="Pfam" id="PF00534"/>
    </source>
</evidence>
<dbReference type="CDD" id="cd03801">
    <property type="entry name" value="GT4_PimA-like"/>
    <property type="match status" value="1"/>
</dbReference>
<evidence type="ECO:0000259" key="2">
    <source>
        <dbReference type="Pfam" id="PF13439"/>
    </source>
</evidence>
<keyword evidence="4" id="KW-1185">Reference proteome</keyword>
<reference evidence="3 4" key="1">
    <citation type="submission" date="2012-06" db="EMBL/GenBank/DDBJ databases">
        <title>The complete chromosome of genome of Turneriella parva DSM 21527.</title>
        <authorList>
            <consortium name="US DOE Joint Genome Institute (JGI-PGF)"/>
            <person name="Lucas S."/>
            <person name="Han J."/>
            <person name="Lapidus A."/>
            <person name="Bruce D."/>
            <person name="Goodwin L."/>
            <person name="Pitluck S."/>
            <person name="Peters L."/>
            <person name="Kyrpides N."/>
            <person name="Mavromatis K."/>
            <person name="Ivanova N."/>
            <person name="Mikhailova N."/>
            <person name="Chertkov O."/>
            <person name="Detter J.C."/>
            <person name="Tapia R."/>
            <person name="Han C."/>
            <person name="Land M."/>
            <person name="Hauser L."/>
            <person name="Markowitz V."/>
            <person name="Cheng J.-F."/>
            <person name="Hugenholtz P."/>
            <person name="Woyke T."/>
            <person name="Wu D."/>
            <person name="Gronow S."/>
            <person name="Wellnitz S."/>
            <person name="Brambilla E."/>
            <person name="Klenk H.-P."/>
            <person name="Eisen J.A."/>
        </authorList>
    </citation>
    <scope>NUCLEOTIDE SEQUENCE [LARGE SCALE GENOMIC DNA]</scope>
    <source>
        <strain evidence="4">ATCC BAA-1111 / DSM 21527 / NCTC 11395 / H</strain>
    </source>
</reference>
<gene>
    <name evidence="3" type="ordered locus">Turpa_2421</name>
</gene>
<dbReference type="Pfam" id="PF13439">
    <property type="entry name" value="Glyco_transf_4"/>
    <property type="match status" value="1"/>
</dbReference>
<dbReference type="EMBL" id="CP002959">
    <property type="protein sequence ID" value="AFM13063.1"/>
    <property type="molecule type" value="Genomic_DNA"/>
</dbReference>
<organism evidence="3 4">
    <name type="scientific">Turneriella parva (strain ATCC BAA-1111 / DSM 21527 / NCTC 11395 / H)</name>
    <name type="common">Leptospira parva</name>
    <dbReference type="NCBI Taxonomy" id="869212"/>
    <lineage>
        <taxon>Bacteria</taxon>
        <taxon>Pseudomonadati</taxon>
        <taxon>Spirochaetota</taxon>
        <taxon>Spirochaetia</taxon>
        <taxon>Leptospirales</taxon>
        <taxon>Leptospiraceae</taxon>
        <taxon>Turneriella</taxon>
    </lineage>
</organism>
<feature type="domain" description="Glycosyltransferase subfamily 4-like N-terminal" evidence="2">
    <location>
        <begin position="14"/>
        <end position="169"/>
    </location>
</feature>
<dbReference type="KEGG" id="tpx:Turpa_2421"/>
<dbReference type="Proteomes" id="UP000006048">
    <property type="component" value="Chromosome"/>
</dbReference>
<sequence>MQYPIAILCSSSAWGGLELNVLRLARWLRAAGKDVLLIGKAETPLAEEAKKHGVDFHAIRPGSRYFDYASVKSMRDVAEAQGVGALIVNTNADLFRAVLTKILMHSRLKLAYVQHMQIGHAKRDLYHTWLYKKLDVWISPLPGLGRQVLQLTRLRPDKLRVVPLGIELENFTPRRMNAQTARHELNLPQDAIIAGVIGRLDPQKNQAMLLRAAAQLIHEGLPLKLLIVGANTLDNRSDYQRELEALCDELQITDAVHFRPFMQDPAGAFAALDMFVLTSEKETYGMVTIEAMAAGLPVIATRSGGTPELVDDGQTGILFEPHSDDQLRAALRTLVKNAHLRRQYGNAGRKKAMARFSHRQQIAGMLRAIEA</sequence>
<keyword evidence="3" id="KW-0808">Transferase</keyword>
<dbReference type="InterPro" id="IPR028098">
    <property type="entry name" value="Glyco_trans_4-like_N"/>
</dbReference>
<accession>I4B706</accession>
<dbReference type="Pfam" id="PF00534">
    <property type="entry name" value="Glycos_transf_1"/>
    <property type="match status" value="1"/>
</dbReference>
<dbReference type="AlphaFoldDB" id="I4B706"/>
<protein>
    <submittedName>
        <fullName evidence="3">Glycosyl transferase group 1</fullName>
    </submittedName>
</protein>
<name>I4B706_TURPD</name>